<dbReference type="GO" id="GO:0051920">
    <property type="term" value="F:peroxiredoxin activity"/>
    <property type="evidence" value="ECO:0007669"/>
    <property type="project" value="InterPro"/>
</dbReference>
<dbReference type="RefSeq" id="WP_090599738.1">
    <property type="nucleotide sequence ID" value="NZ_FNCS01000025.1"/>
</dbReference>
<protein>
    <submittedName>
        <fullName evidence="2">4-carboxymuconolactone decarboxylase</fullName>
    </submittedName>
</protein>
<dbReference type="PANTHER" id="PTHR33570">
    <property type="entry name" value="4-CARBOXYMUCONOLACTONE DECARBOXYLASE FAMILY PROTEIN"/>
    <property type="match status" value="1"/>
</dbReference>
<dbReference type="STRING" id="440168.SAMN04487974_12523"/>
<dbReference type="EMBL" id="FNCS01000025">
    <property type="protein sequence ID" value="SDH15189.1"/>
    <property type="molecule type" value="Genomic_DNA"/>
</dbReference>
<dbReference type="Proteomes" id="UP000199495">
    <property type="component" value="Unassembled WGS sequence"/>
</dbReference>
<proteinExistence type="predicted"/>
<dbReference type="InterPro" id="IPR012788">
    <property type="entry name" value="Decarb_PcaC"/>
</dbReference>
<evidence type="ECO:0000259" key="1">
    <source>
        <dbReference type="Pfam" id="PF02627"/>
    </source>
</evidence>
<organism evidence="2 3">
    <name type="scientific">Pelagibacterium luteolum</name>
    <dbReference type="NCBI Taxonomy" id="440168"/>
    <lineage>
        <taxon>Bacteria</taxon>
        <taxon>Pseudomonadati</taxon>
        <taxon>Pseudomonadota</taxon>
        <taxon>Alphaproteobacteria</taxon>
        <taxon>Hyphomicrobiales</taxon>
        <taxon>Devosiaceae</taxon>
        <taxon>Pelagibacterium</taxon>
    </lineage>
</organism>
<dbReference type="InterPro" id="IPR052512">
    <property type="entry name" value="4CMD/NDH-1_regulator"/>
</dbReference>
<name>A0A1G8A2M7_9HYPH</name>
<dbReference type="AlphaFoldDB" id="A0A1G8A2M7"/>
<dbReference type="PANTHER" id="PTHR33570:SF2">
    <property type="entry name" value="CARBOXYMUCONOLACTONE DECARBOXYLASE-LIKE DOMAIN-CONTAINING PROTEIN"/>
    <property type="match status" value="1"/>
</dbReference>
<feature type="domain" description="Carboxymuconolactone decarboxylase-like" evidence="1">
    <location>
        <begin position="41"/>
        <end position="122"/>
    </location>
</feature>
<dbReference type="InterPro" id="IPR003779">
    <property type="entry name" value="CMD-like"/>
</dbReference>
<sequence length="133" mass="15085">MSEQTGPAARYDEGINTRRSVLGEDYVDARLAAMTEFERPFQELITEGAWGHVWSRDNWDKRQRSIVTIALLAGLGHYEEMVMHIEATARTGATEEDIREILLHVAIYAGVPHANHAMKLARQALDRIKGERK</sequence>
<dbReference type="SUPFAM" id="SSF69118">
    <property type="entry name" value="AhpD-like"/>
    <property type="match status" value="1"/>
</dbReference>
<evidence type="ECO:0000313" key="2">
    <source>
        <dbReference type="EMBL" id="SDH15189.1"/>
    </source>
</evidence>
<dbReference type="Pfam" id="PF02627">
    <property type="entry name" value="CMD"/>
    <property type="match status" value="1"/>
</dbReference>
<gene>
    <name evidence="2" type="ORF">SAMN04487974_12523</name>
</gene>
<dbReference type="OrthoDB" id="9801400at2"/>
<accession>A0A1G8A2M7</accession>
<dbReference type="NCBIfam" id="TIGR02425">
    <property type="entry name" value="decarb_PcaC"/>
    <property type="match status" value="1"/>
</dbReference>
<dbReference type="InterPro" id="IPR029032">
    <property type="entry name" value="AhpD-like"/>
</dbReference>
<dbReference type="Gene3D" id="1.20.1290.10">
    <property type="entry name" value="AhpD-like"/>
    <property type="match status" value="1"/>
</dbReference>
<reference evidence="2 3" key="1">
    <citation type="submission" date="2016-10" db="EMBL/GenBank/DDBJ databases">
        <authorList>
            <person name="de Groot N.N."/>
        </authorList>
    </citation>
    <scope>NUCLEOTIDE SEQUENCE [LARGE SCALE GENOMIC DNA]</scope>
    <source>
        <strain evidence="2 3">CGMCC 1.10267</strain>
    </source>
</reference>
<keyword evidence="3" id="KW-1185">Reference proteome</keyword>
<evidence type="ECO:0000313" key="3">
    <source>
        <dbReference type="Proteomes" id="UP000199495"/>
    </source>
</evidence>